<dbReference type="EMBL" id="JACEFB010000004">
    <property type="protein sequence ID" value="MBA2226006.1"/>
    <property type="molecule type" value="Genomic_DNA"/>
</dbReference>
<evidence type="ECO:0000313" key="4">
    <source>
        <dbReference type="Proteomes" id="UP000542342"/>
    </source>
</evidence>
<dbReference type="SUPFAM" id="SSF47802">
    <property type="entry name" value="DNA polymerase beta, N-terminal domain-like"/>
    <property type="match status" value="1"/>
</dbReference>
<protein>
    <recommendedName>
        <fullName evidence="2">Crossover junction endonuclease MUS81-like HHH domain-containing protein</fullName>
    </recommendedName>
</protein>
<organism evidence="3 4">
    <name type="scientific">Thermogemmata fonticola</name>
    <dbReference type="NCBI Taxonomy" id="2755323"/>
    <lineage>
        <taxon>Bacteria</taxon>
        <taxon>Pseudomonadati</taxon>
        <taxon>Planctomycetota</taxon>
        <taxon>Planctomycetia</taxon>
        <taxon>Gemmatales</taxon>
        <taxon>Gemmataceae</taxon>
        <taxon>Thermogemmata</taxon>
    </lineage>
</organism>
<dbReference type="InterPro" id="IPR027421">
    <property type="entry name" value="DNA_pol_lamdba_lyase_dom_sf"/>
</dbReference>
<dbReference type="Proteomes" id="UP000542342">
    <property type="component" value="Unassembled WGS sequence"/>
</dbReference>
<gene>
    <name evidence="3" type="ORF">H0921_07510</name>
</gene>
<dbReference type="InterPro" id="IPR010996">
    <property type="entry name" value="HHH_MUS81"/>
</dbReference>
<feature type="region of interest" description="Disordered" evidence="1">
    <location>
        <begin position="83"/>
        <end position="119"/>
    </location>
</feature>
<dbReference type="Gene3D" id="1.10.150.110">
    <property type="entry name" value="DNA polymerase beta, N-terminal domain-like"/>
    <property type="match status" value="1"/>
</dbReference>
<sequence length="146" mass="15479">MAVLTNHQLAELLRARAQHLAQEGANVYRVRALRRAALVLLGLPWEAAELATPQGRKVLERIPGIGRGIARTLCEWVRRAHQEAESASVPVPCGEASSFPSFPRQQGEGSSLPVRLGEGSALAAQPDVGSLSAAVERSGSETQPVG</sequence>
<feature type="domain" description="Crossover junction endonuclease MUS81-like HHH" evidence="2">
    <location>
        <begin position="5"/>
        <end position="78"/>
    </location>
</feature>
<dbReference type="RefSeq" id="WP_194537448.1">
    <property type="nucleotide sequence ID" value="NZ_JACEFB010000004.1"/>
</dbReference>
<feature type="region of interest" description="Disordered" evidence="1">
    <location>
        <begin position="127"/>
        <end position="146"/>
    </location>
</feature>
<accession>A0A7V8VDL6</accession>
<dbReference type="AlphaFoldDB" id="A0A7V8VDL6"/>
<proteinExistence type="predicted"/>
<keyword evidence="4" id="KW-1185">Reference proteome</keyword>
<name>A0A7V8VDL6_9BACT</name>
<evidence type="ECO:0000259" key="2">
    <source>
        <dbReference type="Pfam" id="PF14716"/>
    </source>
</evidence>
<evidence type="ECO:0000256" key="1">
    <source>
        <dbReference type="SAM" id="MobiDB-lite"/>
    </source>
</evidence>
<comment type="caution">
    <text evidence="3">The sequence shown here is derived from an EMBL/GenBank/DDBJ whole genome shotgun (WGS) entry which is preliminary data.</text>
</comment>
<reference evidence="3 4" key="1">
    <citation type="submission" date="2020-07" db="EMBL/GenBank/DDBJ databases">
        <title>Thermogemmata thermophila gen. nov., sp. nov., a novel moderate thermophilic planctomycete from a Kamchatka hot spring.</title>
        <authorList>
            <person name="Elcheninov A.G."/>
            <person name="Podosokorskaya O.A."/>
            <person name="Kovaleva O.L."/>
            <person name="Novikov A."/>
            <person name="Bonch-Osmolovskaya E.A."/>
            <person name="Toshchakov S.V."/>
            <person name="Kublanov I.V."/>
        </authorList>
    </citation>
    <scope>NUCLEOTIDE SEQUENCE [LARGE SCALE GENOMIC DNA]</scope>
    <source>
        <strain evidence="3 4">2918</strain>
    </source>
</reference>
<evidence type="ECO:0000313" key="3">
    <source>
        <dbReference type="EMBL" id="MBA2226006.1"/>
    </source>
</evidence>
<feature type="compositionally biased region" description="Polar residues" evidence="1">
    <location>
        <begin position="98"/>
        <end position="109"/>
    </location>
</feature>
<dbReference type="Pfam" id="PF14716">
    <property type="entry name" value="HHH_8"/>
    <property type="match status" value="1"/>
</dbReference>